<dbReference type="InterPro" id="IPR007593">
    <property type="entry name" value="CD225/Dispanin_fam"/>
</dbReference>
<dbReference type="InterPro" id="IPR051423">
    <property type="entry name" value="CD225/Dispanin"/>
</dbReference>
<dbReference type="EMBL" id="BONX01000036">
    <property type="protein sequence ID" value="GIG98866.1"/>
    <property type="molecule type" value="Genomic_DNA"/>
</dbReference>
<comment type="caution">
    <text evidence="6">The sequence shown here is derived from an EMBL/GenBank/DDBJ whole genome shotgun (WGS) entry which is preliminary data.</text>
</comment>
<dbReference type="PANTHER" id="PTHR14948">
    <property type="entry name" value="NG5"/>
    <property type="match status" value="1"/>
</dbReference>
<evidence type="ECO:0000256" key="3">
    <source>
        <dbReference type="ARBA" id="ARBA00022989"/>
    </source>
</evidence>
<keyword evidence="4 5" id="KW-0472">Membrane</keyword>
<keyword evidence="3 5" id="KW-1133">Transmembrane helix</keyword>
<feature type="transmembrane region" description="Helical" evidence="5">
    <location>
        <begin position="74"/>
        <end position="98"/>
    </location>
</feature>
<evidence type="ECO:0000256" key="2">
    <source>
        <dbReference type="ARBA" id="ARBA00022692"/>
    </source>
</evidence>
<keyword evidence="2 5" id="KW-0812">Transmembrane</keyword>
<protein>
    <recommendedName>
        <fullName evidence="8">Interferon-induced transmembrane protein</fullName>
    </recommendedName>
</protein>
<evidence type="ECO:0000313" key="6">
    <source>
        <dbReference type="EMBL" id="GIG98866.1"/>
    </source>
</evidence>
<evidence type="ECO:0000256" key="4">
    <source>
        <dbReference type="ARBA" id="ARBA00023136"/>
    </source>
</evidence>
<organism evidence="6 7">
    <name type="scientific">Plantactinospora mayteni</name>
    <dbReference type="NCBI Taxonomy" id="566021"/>
    <lineage>
        <taxon>Bacteria</taxon>
        <taxon>Bacillati</taxon>
        <taxon>Actinomycetota</taxon>
        <taxon>Actinomycetes</taxon>
        <taxon>Micromonosporales</taxon>
        <taxon>Micromonosporaceae</taxon>
        <taxon>Plantactinospora</taxon>
    </lineage>
</organism>
<feature type="transmembrane region" description="Helical" evidence="5">
    <location>
        <begin position="25"/>
        <end position="44"/>
    </location>
</feature>
<gene>
    <name evidence="6" type="ORF">Pma05_54390</name>
</gene>
<comment type="subcellular location">
    <subcellularLocation>
        <location evidence="1">Membrane</location>
    </subcellularLocation>
</comment>
<dbReference type="Pfam" id="PF04505">
    <property type="entry name" value="CD225"/>
    <property type="match status" value="1"/>
</dbReference>
<evidence type="ECO:0000313" key="7">
    <source>
        <dbReference type="Proteomes" id="UP000621500"/>
    </source>
</evidence>
<proteinExistence type="predicted"/>
<reference evidence="6 7" key="1">
    <citation type="submission" date="2021-01" db="EMBL/GenBank/DDBJ databases">
        <title>Whole genome shotgun sequence of Plantactinospora mayteni NBRC 109088.</title>
        <authorList>
            <person name="Komaki H."/>
            <person name="Tamura T."/>
        </authorList>
    </citation>
    <scope>NUCLEOTIDE SEQUENCE [LARGE SCALE GENOMIC DNA]</scope>
    <source>
        <strain evidence="6 7">NBRC 109088</strain>
    </source>
</reference>
<sequence length="104" mass="11226">MHAKEPTHMQPGYPSHPPQEINNNMTMSIVAIFLFWPLAIPAIMNASKVNPLLQQGNYPAAQAAAAESRKWSKLALIIGICVWAVSLICCVISVILSANSASNI</sequence>
<dbReference type="Proteomes" id="UP000621500">
    <property type="component" value="Unassembled WGS sequence"/>
</dbReference>
<name>A0ABQ4EW38_9ACTN</name>
<evidence type="ECO:0000256" key="5">
    <source>
        <dbReference type="SAM" id="Phobius"/>
    </source>
</evidence>
<evidence type="ECO:0008006" key="8">
    <source>
        <dbReference type="Google" id="ProtNLM"/>
    </source>
</evidence>
<evidence type="ECO:0000256" key="1">
    <source>
        <dbReference type="ARBA" id="ARBA00004370"/>
    </source>
</evidence>
<accession>A0ABQ4EW38</accession>
<dbReference type="PANTHER" id="PTHR14948:SF44">
    <property type="entry name" value="PROLINE-RICH TRANSMEMBRANE PROTEIN 1-LIKE"/>
    <property type="match status" value="1"/>
</dbReference>
<keyword evidence="7" id="KW-1185">Reference proteome</keyword>